<keyword evidence="6" id="KW-0648">Protein biosynthesis</keyword>
<protein>
    <recommendedName>
        <fullName evidence="2">asparagine--tRNA ligase</fullName>
        <ecNumber evidence="2">6.1.1.22</ecNumber>
    </recommendedName>
</protein>
<organism evidence="10 11">
    <name type="scientific">Tripterygium wilfordii</name>
    <name type="common">Thunder God vine</name>
    <dbReference type="NCBI Taxonomy" id="458696"/>
    <lineage>
        <taxon>Eukaryota</taxon>
        <taxon>Viridiplantae</taxon>
        <taxon>Streptophyta</taxon>
        <taxon>Embryophyta</taxon>
        <taxon>Tracheophyta</taxon>
        <taxon>Spermatophyta</taxon>
        <taxon>Magnoliopsida</taxon>
        <taxon>eudicotyledons</taxon>
        <taxon>Gunneridae</taxon>
        <taxon>Pentapetalae</taxon>
        <taxon>rosids</taxon>
        <taxon>fabids</taxon>
        <taxon>Celastrales</taxon>
        <taxon>Celastraceae</taxon>
        <taxon>Tripterygium</taxon>
    </lineage>
</organism>
<reference evidence="10 11" key="1">
    <citation type="journal article" date="2020" name="Nat. Commun.">
        <title>Genome of Tripterygium wilfordii and identification of cytochrome P450 involved in triptolide biosynthesis.</title>
        <authorList>
            <person name="Tu L."/>
            <person name="Su P."/>
            <person name="Zhang Z."/>
            <person name="Gao L."/>
            <person name="Wang J."/>
            <person name="Hu T."/>
            <person name="Zhou J."/>
            <person name="Zhang Y."/>
            <person name="Zhao Y."/>
            <person name="Liu Y."/>
            <person name="Song Y."/>
            <person name="Tong Y."/>
            <person name="Lu Y."/>
            <person name="Yang J."/>
            <person name="Xu C."/>
            <person name="Jia M."/>
            <person name="Peters R.J."/>
            <person name="Huang L."/>
            <person name="Gao W."/>
        </authorList>
    </citation>
    <scope>NUCLEOTIDE SEQUENCE [LARGE SCALE GENOMIC DNA]</scope>
    <source>
        <strain evidence="11">cv. XIE 37</strain>
        <tissue evidence="10">Leaf</tissue>
    </source>
</reference>
<dbReference type="InParanoid" id="A0A7J7DIR4"/>
<comment type="similarity">
    <text evidence="1">Belongs to the class-II aminoacyl-tRNA synthetase family.</text>
</comment>
<keyword evidence="4" id="KW-0547">Nucleotide-binding</keyword>
<dbReference type="FunCoup" id="A0A7J7DIR4">
    <property type="interactions" value="370"/>
</dbReference>
<keyword evidence="5" id="KW-0067">ATP-binding</keyword>
<keyword evidence="7" id="KW-0030">Aminoacyl-tRNA synthetase</keyword>
<dbReference type="EMBL" id="JAAARO010000006">
    <property type="protein sequence ID" value="KAF5746255.1"/>
    <property type="molecule type" value="Genomic_DNA"/>
</dbReference>
<dbReference type="AlphaFoldDB" id="A0A7J7DIR4"/>
<dbReference type="GO" id="GO:0004816">
    <property type="term" value="F:asparagine-tRNA ligase activity"/>
    <property type="evidence" value="ECO:0007669"/>
    <property type="project" value="UniProtKB-EC"/>
</dbReference>
<evidence type="ECO:0000256" key="1">
    <source>
        <dbReference type="ARBA" id="ARBA00008226"/>
    </source>
</evidence>
<name>A0A7J7DIR4_TRIWF</name>
<dbReference type="NCBIfam" id="TIGR00457">
    <property type="entry name" value="asnS"/>
    <property type="match status" value="1"/>
</dbReference>
<evidence type="ECO:0000313" key="11">
    <source>
        <dbReference type="Proteomes" id="UP000593562"/>
    </source>
</evidence>
<feature type="compositionally biased region" description="Basic and acidic residues" evidence="8">
    <location>
        <begin position="85"/>
        <end position="98"/>
    </location>
</feature>
<dbReference type="NCBIfam" id="NF003037">
    <property type="entry name" value="PRK03932.1"/>
    <property type="match status" value="1"/>
</dbReference>
<proteinExistence type="inferred from homology"/>
<evidence type="ECO:0000256" key="7">
    <source>
        <dbReference type="ARBA" id="ARBA00023146"/>
    </source>
</evidence>
<sequence>MASKKPQLDSQVTGKKKKFQEPAVTAMPVVPFKYSNRVVLKSILQRMDGGLGLVGQRVVIGGWVKASKEEKEEHPPLPPPPPLADDERPGPASPKHESRVGIVQSRIPFFRSIMKVLGGPAKPPIREKLEAVRPATAKPAPSSIVLLVISDGSCVAGLQVVVDTSLAFPSQIMPTGTCILAEGVIRQPSVQGKHAIELKAEKVLHMGTVDQDTYPLSKKQIPLESLRDCSQFRPRTTTVASVVRIHSALTSASHTFFQNNGFLHVQVPIITTTDCDGFSEKFQVTTLFGKAGKMAEPTAKDTEDVSLEVVMAAIKEKSSLVEELKRSDSNKEAHFAAVQDLRKAKALASQLEAREKSKQRTSLKTDTVKLPEDFFPSETYLTVSGRLHLESYACALGNVYSFGPRFHADRTVSTKQAAEMWMVEIEMAFSELEDAINCAEDHLKFICKWVFENCAEDMNFVSKRIDKMSIDRLQSTISSSFEKISYMEAVDALKKITGKIFETKLEWGVALTPEHLSYLADEIYKRPLIIYNYPKGTKPFYVRINADGKTVAAFDMIVPKVGTLVTGSQNEERINVIEERIKESGLPREQYEWYLDLHRHGTVRHSGFSIRFDLMVLFITGLVDVRDVVPFPRSFGKAGY</sequence>
<dbReference type="EC" id="6.1.1.22" evidence="2"/>
<evidence type="ECO:0000256" key="6">
    <source>
        <dbReference type="ARBA" id="ARBA00022917"/>
    </source>
</evidence>
<dbReference type="InterPro" id="IPR004364">
    <property type="entry name" value="Aa-tRNA-synt_II"/>
</dbReference>
<dbReference type="SUPFAM" id="SSF55681">
    <property type="entry name" value="Class II aaRS and biotin synthetases"/>
    <property type="match status" value="1"/>
</dbReference>
<keyword evidence="3" id="KW-0436">Ligase</keyword>
<dbReference type="GO" id="GO:0005524">
    <property type="term" value="F:ATP binding"/>
    <property type="evidence" value="ECO:0007669"/>
    <property type="project" value="UniProtKB-KW"/>
</dbReference>
<dbReference type="PANTHER" id="PTHR22594">
    <property type="entry name" value="ASPARTYL/LYSYL-TRNA SYNTHETASE"/>
    <property type="match status" value="1"/>
</dbReference>
<feature type="region of interest" description="Disordered" evidence="8">
    <location>
        <begin position="1"/>
        <end position="20"/>
    </location>
</feature>
<keyword evidence="11" id="KW-1185">Reference proteome</keyword>
<accession>A0A7J7DIR4</accession>
<evidence type="ECO:0000259" key="9">
    <source>
        <dbReference type="Pfam" id="PF00152"/>
    </source>
</evidence>
<comment type="caution">
    <text evidence="10">The sequence shown here is derived from an EMBL/GenBank/DDBJ whole genome shotgun (WGS) entry which is preliminary data.</text>
</comment>
<evidence type="ECO:0000256" key="8">
    <source>
        <dbReference type="SAM" id="MobiDB-lite"/>
    </source>
</evidence>
<dbReference type="PANTHER" id="PTHR22594:SF36">
    <property type="entry name" value="ASPARAGINE--TRNA LIGASE, CYTOPLASMIC 2"/>
    <property type="match status" value="1"/>
</dbReference>
<dbReference type="OrthoDB" id="1931232at2759"/>
<feature type="domain" description="Aminoacyl-tRNA synthetase class II (D/K/N)" evidence="9">
    <location>
        <begin position="369"/>
        <end position="633"/>
    </location>
</feature>
<dbReference type="GO" id="GO:0005739">
    <property type="term" value="C:mitochondrion"/>
    <property type="evidence" value="ECO:0007669"/>
    <property type="project" value="TreeGrafter"/>
</dbReference>
<evidence type="ECO:0000256" key="5">
    <source>
        <dbReference type="ARBA" id="ARBA00022840"/>
    </source>
</evidence>
<dbReference type="Proteomes" id="UP000593562">
    <property type="component" value="Unassembled WGS sequence"/>
</dbReference>
<dbReference type="Gene3D" id="3.30.930.10">
    <property type="entry name" value="Bira Bifunctional Protein, Domain 2"/>
    <property type="match status" value="1"/>
</dbReference>
<gene>
    <name evidence="10" type="ORF">HS088_TW06G00425</name>
</gene>
<dbReference type="InterPro" id="IPR045864">
    <property type="entry name" value="aa-tRNA-synth_II/BPL/LPL"/>
</dbReference>
<evidence type="ECO:0000256" key="4">
    <source>
        <dbReference type="ARBA" id="ARBA00022741"/>
    </source>
</evidence>
<evidence type="ECO:0000313" key="10">
    <source>
        <dbReference type="EMBL" id="KAF5746255.1"/>
    </source>
</evidence>
<dbReference type="GO" id="GO:0006421">
    <property type="term" value="P:asparaginyl-tRNA aminoacylation"/>
    <property type="evidence" value="ECO:0007669"/>
    <property type="project" value="InterPro"/>
</dbReference>
<evidence type="ECO:0000256" key="2">
    <source>
        <dbReference type="ARBA" id="ARBA00012816"/>
    </source>
</evidence>
<dbReference type="Pfam" id="PF00152">
    <property type="entry name" value="tRNA-synt_2"/>
    <property type="match status" value="1"/>
</dbReference>
<dbReference type="InterPro" id="IPR004522">
    <property type="entry name" value="Asn-tRNA-ligase"/>
</dbReference>
<evidence type="ECO:0000256" key="3">
    <source>
        <dbReference type="ARBA" id="ARBA00022598"/>
    </source>
</evidence>
<feature type="region of interest" description="Disordered" evidence="8">
    <location>
        <begin position="67"/>
        <end position="98"/>
    </location>
</feature>